<evidence type="ECO:0000313" key="2">
    <source>
        <dbReference type="EMBL" id="GGK67041.1"/>
    </source>
</evidence>
<comment type="caution">
    <text evidence="2">The sequence shown here is derived from an EMBL/GenBank/DDBJ whole genome shotgun (WGS) entry which is preliminary data.</text>
</comment>
<proteinExistence type="predicted"/>
<protein>
    <submittedName>
        <fullName evidence="2">TIGR03086 family protein</fullName>
    </submittedName>
</protein>
<dbReference type="Proteomes" id="UP000645217">
    <property type="component" value="Unassembled WGS sequence"/>
</dbReference>
<dbReference type="AlphaFoldDB" id="A0A917QSZ2"/>
<keyword evidence="3" id="KW-1185">Reference proteome</keyword>
<accession>A0A917QSZ2</accession>
<feature type="domain" description="Mycothiol-dependent maleylpyruvate isomerase metal-binding" evidence="1">
    <location>
        <begin position="12"/>
        <end position="131"/>
    </location>
</feature>
<dbReference type="InterPro" id="IPR017520">
    <property type="entry name" value="CHP03086"/>
</dbReference>
<evidence type="ECO:0000259" key="1">
    <source>
        <dbReference type="Pfam" id="PF11716"/>
    </source>
</evidence>
<organism evidence="2 3">
    <name type="scientific">Sphaerisporangium melleum</name>
    <dbReference type="NCBI Taxonomy" id="321316"/>
    <lineage>
        <taxon>Bacteria</taxon>
        <taxon>Bacillati</taxon>
        <taxon>Actinomycetota</taxon>
        <taxon>Actinomycetes</taxon>
        <taxon>Streptosporangiales</taxon>
        <taxon>Streptosporangiaceae</taxon>
        <taxon>Sphaerisporangium</taxon>
    </lineage>
</organism>
<sequence length="189" mass="20581">MEDLELELHAIAMDEFGLRVGMVPADRWDAPTPCSDWTVRDLVNHLVTEQLWVPPLLAGETVESVGDRFAGDRLGEDPVARWTEAAAAAQRAFAEPGALDRDVHLSYGTVPARHYCMEMATDLAVHAWDLARALGADDRVDPRLMAAAYDHLAPMMDGLAGSGLFAEPVPVPDDADQQARTLALTGRRP</sequence>
<reference evidence="2" key="1">
    <citation type="journal article" date="2014" name="Int. J. Syst. Evol. Microbiol.">
        <title>Complete genome sequence of Corynebacterium casei LMG S-19264T (=DSM 44701T), isolated from a smear-ripened cheese.</title>
        <authorList>
            <consortium name="US DOE Joint Genome Institute (JGI-PGF)"/>
            <person name="Walter F."/>
            <person name="Albersmeier A."/>
            <person name="Kalinowski J."/>
            <person name="Ruckert C."/>
        </authorList>
    </citation>
    <scope>NUCLEOTIDE SEQUENCE</scope>
    <source>
        <strain evidence="2">JCM 13064</strain>
    </source>
</reference>
<evidence type="ECO:0000313" key="3">
    <source>
        <dbReference type="Proteomes" id="UP000645217"/>
    </source>
</evidence>
<dbReference type="Gene3D" id="1.20.120.450">
    <property type="entry name" value="dinb family like domain"/>
    <property type="match status" value="1"/>
</dbReference>
<dbReference type="NCBIfam" id="TIGR03086">
    <property type="entry name" value="TIGR03086 family metal-binding protein"/>
    <property type="match status" value="1"/>
</dbReference>
<dbReference type="EMBL" id="BMNT01000003">
    <property type="protein sequence ID" value="GGK67041.1"/>
    <property type="molecule type" value="Genomic_DNA"/>
</dbReference>
<dbReference type="SUPFAM" id="SSF109854">
    <property type="entry name" value="DinB/YfiT-like putative metalloenzymes"/>
    <property type="match status" value="1"/>
</dbReference>
<dbReference type="GO" id="GO:0046872">
    <property type="term" value="F:metal ion binding"/>
    <property type="evidence" value="ECO:0007669"/>
    <property type="project" value="InterPro"/>
</dbReference>
<dbReference type="InterPro" id="IPR017517">
    <property type="entry name" value="Maleyloyr_isom"/>
</dbReference>
<name>A0A917QSZ2_9ACTN</name>
<gene>
    <name evidence="2" type="ORF">GCM10007964_07650</name>
</gene>
<dbReference type="NCBIfam" id="TIGR03083">
    <property type="entry name" value="maleylpyruvate isomerase family mycothiol-dependent enzyme"/>
    <property type="match status" value="1"/>
</dbReference>
<dbReference type="Pfam" id="PF11716">
    <property type="entry name" value="MDMPI_N"/>
    <property type="match status" value="1"/>
</dbReference>
<dbReference type="InterPro" id="IPR024344">
    <property type="entry name" value="MDMPI_metal-binding"/>
</dbReference>
<dbReference type="RefSeq" id="WP_189161512.1">
    <property type="nucleotide sequence ID" value="NZ_BMNT01000003.1"/>
</dbReference>
<reference evidence="2" key="2">
    <citation type="submission" date="2020-09" db="EMBL/GenBank/DDBJ databases">
        <authorList>
            <person name="Sun Q."/>
            <person name="Ohkuma M."/>
        </authorList>
    </citation>
    <scope>NUCLEOTIDE SEQUENCE</scope>
    <source>
        <strain evidence="2">JCM 13064</strain>
    </source>
</reference>
<dbReference type="InterPro" id="IPR034660">
    <property type="entry name" value="DinB/YfiT-like"/>
</dbReference>